<sequence length="41" mass="4668">MLFIIKMFCKRSSLYNLDPASRFPSKIAATDCRCKAVTVKL</sequence>
<proteinExistence type="predicted"/>
<evidence type="ECO:0000313" key="1">
    <source>
        <dbReference type="EMBL" id="JAD92619.1"/>
    </source>
</evidence>
<organism evidence="1">
    <name type="scientific">Arundo donax</name>
    <name type="common">Giant reed</name>
    <name type="synonym">Donax arundinaceus</name>
    <dbReference type="NCBI Taxonomy" id="35708"/>
    <lineage>
        <taxon>Eukaryota</taxon>
        <taxon>Viridiplantae</taxon>
        <taxon>Streptophyta</taxon>
        <taxon>Embryophyta</taxon>
        <taxon>Tracheophyta</taxon>
        <taxon>Spermatophyta</taxon>
        <taxon>Magnoliopsida</taxon>
        <taxon>Liliopsida</taxon>
        <taxon>Poales</taxon>
        <taxon>Poaceae</taxon>
        <taxon>PACMAD clade</taxon>
        <taxon>Arundinoideae</taxon>
        <taxon>Arundineae</taxon>
        <taxon>Arundo</taxon>
    </lineage>
</organism>
<name>A0A0A9DVS0_ARUDO</name>
<reference evidence="1" key="1">
    <citation type="submission" date="2014-09" db="EMBL/GenBank/DDBJ databases">
        <authorList>
            <person name="Magalhaes I.L.F."/>
            <person name="Oliveira U."/>
            <person name="Santos F.R."/>
            <person name="Vidigal T.H.D.A."/>
            <person name="Brescovit A.D."/>
            <person name="Santos A.J."/>
        </authorList>
    </citation>
    <scope>NUCLEOTIDE SEQUENCE</scope>
    <source>
        <tissue evidence="1">Shoot tissue taken approximately 20 cm above the soil surface</tissue>
    </source>
</reference>
<protein>
    <submittedName>
        <fullName evidence="1">Uncharacterized protein</fullName>
    </submittedName>
</protein>
<accession>A0A0A9DVS0</accession>
<reference evidence="1" key="2">
    <citation type="journal article" date="2015" name="Data Brief">
        <title>Shoot transcriptome of the giant reed, Arundo donax.</title>
        <authorList>
            <person name="Barrero R.A."/>
            <person name="Guerrero F.D."/>
            <person name="Moolhuijzen P."/>
            <person name="Goolsby J.A."/>
            <person name="Tidwell J."/>
            <person name="Bellgard S.E."/>
            <person name="Bellgard M.I."/>
        </authorList>
    </citation>
    <scope>NUCLEOTIDE SEQUENCE</scope>
    <source>
        <tissue evidence="1">Shoot tissue taken approximately 20 cm above the soil surface</tissue>
    </source>
</reference>
<dbReference type="AlphaFoldDB" id="A0A0A9DVS0"/>
<dbReference type="EMBL" id="GBRH01205276">
    <property type="protein sequence ID" value="JAD92619.1"/>
    <property type="molecule type" value="Transcribed_RNA"/>
</dbReference>